<gene>
    <name evidence="1" type="ORF">IFK94_13740</name>
</gene>
<comment type="caution">
    <text evidence="1">The sequence shown here is derived from an EMBL/GenBank/DDBJ whole genome shotgun (WGS) entry which is preliminary data.</text>
</comment>
<organism evidence="1 2">
    <name type="scientific">Candidatus Polarisedimenticola svalbardensis</name>
    <dbReference type="NCBI Taxonomy" id="2886004"/>
    <lineage>
        <taxon>Bacteria</taxon>
        <taxon>Pseudomonadati</taxon>
        <taxon>Acidobacteriota</taxon>
        <taxon>Candidatus Polarisedimenticolia</taxon>
        <taxon>Candidatus Polarisedimenticolales</taxon>
        <taxon>Candidatus Polarisedimenticolaceae</taxon>
        <taxon>Candidatus Polarisedimenticola</taxon>
    </lineage>
</organism>
<proteinExistence type="predicted"/>
<name>A0A8J7CF97_9BACT</name>
<dbReference type="AlphaFoldDB" id="A0A8J7CF97"/>
<protein>
    <recommendedName>
        <fullName evidence="3">Cellobiose phosphorylase</fullName>
    </recommendedName>
</protein>
<reference evidence="1 2" key="1">
    <citation type="submission" date="2020-08" db="EMBL/GenBank/DDBJ databases">
        <title>Acidobacteriota in marine sediments use diverse sulfur dissimilation pathways.</title>
        <authorList>
            <person name="Wasmund K."/>
        </authorList>
    </citation>
    <scope>NUCLEOTIDE SEQUENCE [LARGE SCALE GENOMIC DNA]</scope>
    <source>
        <strain evidence="1">MAG AM4</strain>
    </source>
</reference>
<evidence type="ECO:0000313" key="1">
    <source>
        <dbReference type="EMBL" id="MBD3869179.1"/>
    </source>
</evidence>
<evidence type="ECO:0008006" key="3">
    <source>
        <dbReference type="Google" id="ProtNLM"/>
    </source>
</evidence>
<dbReference type="EMBL" id="JACXWD010000064">
    <property type="protein sequence ID" value="MBD3869179.1"/>
    <property type="molecule type" value="Genomic_DNA"/>
</dbReference>
<dbReference type="Proteomes" id="UP000648239">
    <property type="component" value="Unassembled WGS sequence"/>
</dbReference>
<sequence length="1149" mass="127172">MTERRKQNIFLGESAIRVPGGGGGGAWVDRDGERFYRISGYHTMPPFFMSVVSGYDHWLFVSSTGGLTCGRRDPENALFPYCTDDKIHDACATTGPMTALLVARSDKTLLWQPFANGPLVYNLERNLYRNVPGNKLVFEEVNHDLGLTFTYTWTSGNRFGFIRKSQLINTSANEARVELLDGLRNLLPYGVDRGAQAELSTLVDAYKQAEAVTGATAGIYTLSSILTDRAEPSEALKASVVWSTGLEQARVLLSESQVQAFCEGEELHTETAGKGTRGAFFVQSTLTLPPQSEHGWYLLADVEQGPSQLANLLDSIRQGVTSAAIEQDVADNTARLGRLAGSADGFQKSSDEPVTGRHFSNTLFNIMRGGVFPHGYRFPRSDFLDFVRERNLPLRETVEAALANLKGPLTLDSALQLAEDSRNKDFTRLVYEYLPLTFSRRHGDPSRPWNHFSIDLEKGDGSEQLSYQGNWRDIFQNWEALALSFPGYIESFIAKFVNASTADGHNPYRISREGIDWEILDPDTPWSNIGYWGDHQVGYLLRLLELSLAYHPGRLAESLDLDLFVYADVPYRIKPYRELIRDPRDTVEYDDGHAQIVAGRVAGIGGDGKLATLPNGSIYRVNLVEKLLLAALVRIGNLVPGGGIWMNTQRPEWNDANNALVGYGLSMVTLCYLRRYLRLLEDVLHESPATGFGVSRELTDFLKGAAEVLNEHRTLLDGPVSPAGRKSFMDGIGSVNDKFRARVYRGFSGEKATVGKQGLLEFTGLALEYLDHSIAHGRRADGLFHAYNLVRFDTDGYDVEPLDEMLEGQVAVLSSGHLDAEAALALLEALRASRLYRPDQNSYMLYPNRTLPSFLDKNVIPETAVKASDWIRRELAAGRTGYVEGSLNNQVHFNGVFKNADDLRAALEKDPAVGAEDAAALCDLYEAVFEHRRFTGRSGSMYKYEGLGCIYWHMVSKLLLATGEVIAGAVDTGADAALVDRLGACFRDIRDGLGMHKSPAEYGAFPVDPYSHTPEFTGVQQPGLTGQVKEDLITRFRQLGVRVSEGQVTFEPVLLHREEFLTEPTSWIYSTGGPEQTEELPARSLAFMLCGVPVIYRMAESAGLQVFGAEGAPTVIDDNRLGPELSQSLFRREPCIRKLVVDLPEAALR</sequence>
<accession>A0A8J7CF97</accession>
<evidence type="ECO:0000313" key="2">
    <source>
        <dbReference type="Proteomes" id="UP000648239"/>
    </source>
</evidence>